<protein>
    <submittedName>
        <fullName evidence="1">Uncharacterized protein</fullName>
    </submittedName>
</protein>
<name>A0A8S4C3V2_9ACAR</name>
<accession>A0A8S4C3V2</accession>
<keyword evidence="2" id="KW-1185">Reference proteome</keyword>
<evidence type="ECO:0000313" key="2">
    <source>
        <dbReference type="Proteomes" id="UP000837675"/>
    </source>
</evidence>
<sequence>MAISGMNFKASVASQERYEDLPTKFDEEAPAIPMRPSWMSSDDKTLNDMYLEIFPSVDAFAHQTAATANDYFGSGCRKVVV</sequence>
<proteinExistence type="predicted"/>
<reference evidence="1" key="1">
    <citation type="submission" date="2021-06" db="EMBL/GenBank/DDBJ databases">
        <authorList>
            <person name="Nardi T."/>
            <person name="Nardi T."/>
        </authorList>
    </citation>
    <scope>NUCLEOTIDE SEQUENCE</scope>
</reference>
<gene>
    <name evidence="1" type="ORF">MHYMCMPASI_00538</name>
</gene>
<dbReference type="AlphaFoldDB" id="A0A8S4C3V2"/>
<comment type="caution">
    <text evidence="1">The sequence shown here is derived from an EMBL/GenBank/DDBJ whole genome shotgun (WGS) entry which is preliminary data.</text>
</comment>
<organism evidence="1 2">
    <name type="scientific">Hyalomma marginatum</name>
    <dbReference type="NCBI Taxonomy" id="34627"/>
    <lineage>
        <taxon>Eukaryota</taxon>
        <taxon>Metazoa</taxon>
        <taxon>Ecdysozoa</taxon>
        <taxon>Arthropoda</taxon>
        <taxon>Chelicerata</taxon>
        <taxon>Arachnida</taxon>
        <taxon>Acari</taxon>
        <taxon>Parasitiformes</taxon>
        <taxon>Ixodida</taxon>
        <taxon>Ixodoidea</taxon>
        <taxon>Ixodidae</taxon>
        <taxon>Hyalomminae</taxon>
        <taxon>Hyalomma</taxon>
    </lineage>
</organism>
<evidence type="ECO:0000313" key="1">
    <source>
        <dbReference type="EMBL" id="CAG7592191.1"/>
    </source>
</evidence>
<dbReference type="EMBL" id="CAJVAF010000237">
    <property type="protein sequence ID" value="CAG7592191.1"/>
    <property type="molecule type" value="Genomic_DNA"/>
</dbReference>
<dbReference type="Proteomes" id="UP000837675">
    <property type="component" value="Unassembled WGS sequence"/>
</dbReference>